<name>A0A9Y2F6X0_9SPHN</name>
<keyword evidence="3" id="KW-1185">Reference proteome</keyword>
<protein>
    <submittedName>
        <fullName evidence="2">Uncharacterized protein</fullName>
    </submittedName>
</protein>
<dbReference type="RefSeq" id="WP_285976619.1">
    <property type="nucleotide sequence ID" value="NZ_CP127221.1"/>
</dbReference>
<feature type="transmembrane region" description="Helical" evidence="1">
    <location>
        <begin position="20"/>
        <end position="38"/>
    </location>
</feature>
<keyword evidence="1" id="KW-0472">Membrane</keyword>
<dbReference type="KEGG" id="arue:QQX03_04185"/>
<dbReference type="Proteomes" id="UP001231445">
    <property type="component" value="Chromosome"/>
</dbReference>
<reference evidence="2 3" key="1">
    <citation type="submission" date="2023-06" db="EMBL/GenBank/DDBJ databases">
        <title>Altererythrobacter rubellus NBRC 112769 genome.</title>
        <authorList>
            <person name="Zhang K."/>
        </authorList>
    </citation>
    <scope>NUCLEOTIDE SEQUENCE [LARGE SCALE GENOMIC DNA]</scope>
    <source>
        <strain evidence="2 3">NBRC 112769</strain>
    </source>
</reference>
<dbReference type="EMBL" id="CP127221">
    <property type="protein sequence ID" value="WIW96312.1"/>
    <property type="molecule type" value="Genomic_DNA"/>
</dbReference>
<sequence>MADSLWEQWRALVVPNMGLIEIGMTFFLVIGFCVYQIWSTDRELKKDRAEREAAEKDSSSEN</sequence>
<proteinExistence type="predicted"/>
<organism evidence="2 3">
    <name type="scientific">Altererythrobacter rubellus</name>
    <dbReference type="NCBI Taxonomy" id="2173831"/>
    <lineage>
        <taxon>Bacteria</taxon>
        <taxon>Pseudomonadati</taxon>
        <taxon>Pseudomonadota</taxon>
        <taxon>Alphaproteobacteria</taxon>
        <taxon>Sphingomonadales</taxon>
        <taxon>Erythrobacteraceae</taxon>
        <taxon>Altererythrobacter</taxon>
    </lineage>
</organism>
<keyword evidence="1" id="KW-0812">Transmembrane</keyword>
<accession>A0A9Y2F6X0</accession>
<evidence type="ECO:0000313" key="2">
    <source>
        <dbReference type="EMBL" id="WIW96312.1"/>
    </source>
</evidence>
<evidence type="ECO:0000256" key="1">
    <source>
        <dbReference type="SAM" id="Phobius"/>
    </source>
</evidence>
<evidence type="ECO:0000313" key="3">
    <source>
        <dbReference type="Proteomes" id="UP001231445"/>
    </source>
</evidence>
<keyword evidence="1" id="KW-1133">Transmembrane helix</keyword>
<dbReference type="AlphaFoldDB" id="A0A9Y2F6X0"/>
<gene>
    <name evidence="2" type="ORF">QQX03_04185</name>
</gene>